<sequence>MLQPILSNLGGKRIVLASGSPRRKDILSRIGLKFEVISSTFEENLDKGSFTPEDYVQETARGKALEVAERLKGPSMPDLIIGADTVVALGNKILEKPPSEKGAIEMLTELSGSTHKVHTGIILITPCNGQLKTIQFFETTEVMFAELTPEIVKGYVATGEPMDKAGGYGIQAIGGTLVKGIVGDYFNVMGFPLHHFCCKMLELFGKN</sequence>
<proteinExistence type="inferred from homology"/>
<keyword evidence="2" id="KW-0378">Hydrolase</keyword>
<dbReference type="AlphaFoldDB" id="A0A7M7SWS7"/>
<dbReference type="GO" id="GO:0047429">
    <property type="term" value="F:nucleoside triphosphate diphosphatase activity"/>
    <property type="evidence" value="ECO:0000318"/>
    <property type="project" value="GO_Central"/>
</dbReference>
<evidence type="ECO:0000256" key="1">
    <source>
        <dbReference type="ARBA" id="ARBA00001968"/>
    </source>
</evidence>
<dbReference type="GeneID" id="755897"/>
<dbReference type="Gene3D" id="3.90.950.10">
    <property type="match status" value="1"/>
</dbReference>
<name>A0A7M7SWS7_STRPU</name>
<dbReference type="InterPro" id="IPR003697">
    <property type="entry name" value="Maf-like"/>
</dbReference>
<dbReference type="Proteomes" id="UP000007110">
    <property type="component" value="Unassembled WGS sequence"/>
</dbReference>
<dbReference type="NCBIfam" id="TIGR00172">
    <property type="entry name" value="maf"/>
    <property type="match status" value="1"/>
</dbReference>
<dbReference type="PANTHER" id="PTHR43213">
    <property type="entry name" value="BIFUNCTIONAL DTTP/UTP PYROPHOSPHATASE/METHYLTRANSFERASE PROTEIN-RELATED"/>
    <property type="match status" value="1"/>
</dbReference>
<dbReference type="OMA" id="VIGCDSV"/>
<dbReference type="PANTHER" id="PTHR43213:SF5">
    <property type="entry name" value="BIFUNCTIONAL DTTP_UTP PYROPHOSPHATASE_METHYLTRANSFERASE PROTEIN-RELATED"/>
    <property type="match status" value="1"/>
</dbReference>
<reference evidence="4" key="1">
    <citation type="submission" date="2015-02" db="EMBL/GenBank/DDBJ databases">
        <title>Genome sequencing for Strongylocentrotus purpuratus.</title>
        <authorList>
            <person name="Murali S."/>
            <person name="Liu Y."/>
            <person name="Vee V."/>
            <person name="English A."/>
            <person name="Wang M."/>
            <person name="Skinner E."/>
            <person name="Han Y."/>
            <person name="Muzny D.M."/>
            <person name="Worley K.C."/>
            <person name="Gibbs R.A."/>
        </authorList>
    </citation>
    <scope>NUCLEOTIDE SEQUENCE</scope>
</reference>
<dbReference type="RefSeq" id="XP_030837045.1">
    <property type="nucleotide sequence ID" value="XM_030981185.1"/>
</dbReference>
<accession>A0A7M7SWS7</accession>
<evidence type="ECO:0000313" key="3">
    <source>
        <dbReference type="EnsemblMetazoa" id="XP_030837045"/>
    </source>
</evidence>
<dbReference type="SUPFAM" id="SSF52972">
    <property type="entry name" value="ITPase-like"/>
    <property type="match status" value="1"/>
</dbReference>
<dbReference type="HAMAP" id="MF_00528">
    <property type="entry name" value="Maf"/>
    <property type="match status" value="1"/>
</dbReference>
<evidence type="ECO:0000313" key="4">
    <source>
        <dbReference type="Proteomes" id="UP000007110"/>
    </source>
</evidence>
<dbReference type="InterPro" id="IPR029001">
    <property type="entry name" value="ITPase-like_fam"/>
</dbReference>
<dbReference type="InParanoid" id="A0A7M7SWS7"/>
<dbReference type="PIRSF" id="PIRSF006305">
    <property type="entry name" value="Maf"/>
    <property type="match status" value="1"/>
</dbReference>
<dbReference type="OrthoDB" id="10267058at2759"/>
<protein>
    <submittedName>
        <fullName evidence="3">Uncharacterized protein</fullName>
    </submittedName>
</protein>
<dbReference type="KEGG" id="spu:755897"/>
<dbReference type="CDD" id="cd00555">
    <property type="entry name" value="Maf"/>
    <property type="match status" value="1"/>
</dbReference>
<organism evidence="3 4">
    <name type="scientific">Strongylocentrotus purpuratus</name>
    <name type="common">Purple sea urchin</name>
    <dbReference type="NCBI Taxonomy" id="7668"/>
    <lineage>
        <taxon>Eukaryota</taxon>
        <taxon>Metazoa</taxon>
        <taxon>Echinodermata</taxon>
        <taxon>Eleutherozoa</taxon>
        <taxon>Echinozoa</taxon>
        <taxon>Echinoidea</taxon>
        <taxon>Euechinoidea</taxon>
        <taxon>Echinacea</taxon>
        <taxon>Camarodonta</taxon>
        <taxon>Echinidea</taxon>
        <taxon>Strongylocentrotidae</taxon>
        <taxon>Strongylocentrotus</taxon>
    </lineage>
</organism>
<comment type="cofactor">
    <cofactor evidence="1">
        <name>a divalent metal cation</name>
        <dbReference type="ChEBI" id="CHEBI:60240"/>
    </cofactor>
</comment>
<reference evidence="3" key="2">
    <citation type="submission" date="2021-01" db="UniProtKB">
        <authorList>
            <consortium name="EnsemblMetazoa"/>
        </authorList>
    </citation>
    <scope>IDENTIFICATION</scope>
</reference>
<dbReference type="Pfam" id="PF02545">
    <property type="entry name" value="Maf"/>
    <property type="match status" value="1"/>
</dbReference>
<keyword evidence="4" id="KW-1185">Reference proteome</keyword>
<dbReference type="EnsemblMetazoa" id="XM_030981185">
    <property type="protein sequence ID" value="XP_030837045"/>
    <property type="gene ID" value="LOC755897"/>
</dbReference>
<evidence type="ECO:0000256" key="2">
    <source>
        <dbReference type="ARBA" id="ARBA00022801"/>
    </source>
</evidence>